<feature type="transmembrane region" description="Helical" evidence="10">
    <location>
        <begin position="323"/>
        <end position="342"/>
    </location>
</feature>
<dbReference type="Proteomes" id="UP000063953">
    <property type="component" value="Chromosome"/>
</dbReference>
<keyword evidence="12" id="KW-1185">Reference proteome</keyword>
<feature type="transmembrane region" description="Helical" evidence="10">
    <location>
        <begin position="191"/>
        <end position="222"/>
    </location>
</feature>
<accession>A0A0K1XH47</accession>
<dbReference type="EMBL" id="CP012365">
    <property type="protein sequence ID" value="AKX60651.1"/>
    <property type="molecule type" value="Genomic_DNA"/>
</dbReference>
<evidence type="ECO:0000256" key="8">
    <source>
        <dbReference type="ARBA" id="ARBA00023136"/>
    </source>
</evidence>
<keyword evidence="7" id="KW-0406">Ion transport</keyword>
<evidence type="ECO:0000256" key="10">
    <source>
        <dbReference type="SAM" id="Phobius"/>
    </source>
</evidence>
<evidence type="ECO:0000256" key="6">
    <source>
        <dbReference type="ARBA" id="ARBA00022989"/>
    </source>
</evidence>
<keyword evidence="2" id="KW-0813">Transport</keyword>
<evidence type="ECO:0000256" key="9">
    <source>
        <dbReference type="ARBA" id="ARBA00031636"/>
    </source>
</evidence>
<dbReference type="CDD" id="cd13131">
    <property type="entry name" value="MATE_NorM_like"/>
    <property type="match status" value="1"/>
</dbReference>
<name>A0A0K1XH47_9GAMM</name>
<feature type="transmembrane region" description="Helical" evidence="10">
    <location>
        <begin position="425"/>
        <end position="443"/>
    </location>
</feature>
<evidence type="ECO:0000256" key="7">
    <source>
        <dbReference type="ARBA" id="ARBA00023065"/>
    </source>
</evidence>
<feature type="transmembrane region" description="Helical" evidence="10">
    <location>
        <begin position="392"/>
        <end position="413"/>
    </location>
</feature>
<dbReference type="NCBIfam" id="TIGR00797">
    <property type="entry name" value="matE"/>
    <property type="match status" value="1"/>
</dbReference>
<evidence type="ECO:0000256" key="3">
    <source>
        <dbReference type="ARBA" id="ARBA00022449"/>
    </source>
</evidence>
<dbReference type="RefSeq" id="WP_053102026.1">
    <property type="nucleotide sequence ID" value="NZ_CP012365.1"/>
</dbReference>
<dbReference type="InterPro" id="IPR002528">
    <property type="entry name" value="MATE_fam"/>
</dbReference>
<keyword evidence="4" id="KW-1003">Cell membrane</keyword>
<sequence length="464" mass="49724">MPSTSRPTLAFFPEWKALFKLAIPIFIAQLASTAMGFVDTVMAGRVSPLDLAAVALGNSIWVPVYLLMNGILLTTTAQVSRHFGGGTEHKIGMLVRQALWLGLFLGCLFGVLLWNATPILVWREVDPELISLSMGYLRAVACGFPAVAIYLVLRCYSEGLGRTRPSMVIALLGLAVNIPLNYILINGKFGLPALGGVGCGVATGIVMAFMMLAQIVWVRWAPYYKRSKLIGRFDWPNKKRIKGLLFSGIPIGIAIFAEASIFSIIALLIGNLGAHTVAGHQTALNFSAITFMLPYSLAMAATVRVGQALGANSSAGARFSAKVALITAFSLSIGSASLMYFGRFMIAGIYTQDAQVLAIAASLIIYAAIYQIPDAIQVTAAGALRGYQDNKVTMIFTLFAYWGIGLPIGYILGLTDYWGPAQGPAGLWQGLIIGLTCSGLLLGSRLYRVAQRPHTTIYTPPTLS</sequence>
<feature type="transmembrane region" description="Helical" evidence="10">
    <location>
        <begin position="21"/>
        <end position="38"/>
    </location>
</feature>
<evidence type="ECO:0000313" key="12">
    <source>
        <dbReference type="Proteomes" id="UP000063953"/>
    </source>
</evidence>
<dbReference type="GO" id="GO:0005886">
    <property type="term" value="C:plasma membrane"/>
    <property type="evidence" value="ECO:0007669"/>
    <property type="project" value="UniProtKB-SubCell"/>
</dbReference>
<feature type="transmembrane region" description="Helical" evidence="10">
    <location>
        <begin position="354"/>
        <end position="372"/>
    </location>
</feature>
<keyword evidence="8 10" id="KW-0472">Membrane</keyword>
<dbReference type="Pfam" id="PF01554">
    <property type="entry name" value="MatE"/>
    <property type="match status" value="2"/>
</dbReference>
<feature type="transmembrane region" description="Helical" evidence="10">
    <location>
        <begin position="58"/>
        <end position="77"/>
    </location>
</feature>
<dbReference type="PANTHER" id="PTHR43298:SF2">
    <property type="entry name" value="FMN_FAD EXPORTER YEEO-RELATED"/>
    <property type="match status" value="1"/>
</dbReference>
<dbReference type="PANTHER" id="PTHR43298">
    <property type="entry name" value="MULTIDRUG RESISTANCE PROTEIN NORM-RELATED"/>
    <property type="match status" value="1"/>
</dbReference>
<proteinExistence type="predicted"/>
<keyword evidence="3" id="KW-0050">Antiport</keyword>
<evidence type="ECO:0000313" key="11">
    <source>
        <dbReference type="EMBL" id="AKX60651.1"/>
    </source>
</evidence>
<reference evidence="11 12" key="1">
    <citation type="journal article" date="2015" name="Genome Announc.">
        <title>Genome Sequences of Oblitimonas alkaliphila gen. nov. sp. nov. (Proposed), a Novel Bacterium of the Pseudomonadaceae Family.</title>
        <authorList>
            <person name="Lauer A.C."/>
            <person name="Nicholson A.C."/>
            <person name="Humrighouse B.W."/>
            <person name="Emery B."/>
            <person name="Drobish A."/>
            <person name="Juieng P."/>
            <person name="Loparev V."/>
            <person name="McQuiston J.R."/>
        </authorList>
    </citation>
    <scope>NUCLEOTIDE SEQUENCE [LARGE SCALE GENOMIC DNA]</scope>
    <source>
        <strain evidence="11 12">E5571</strain>
    </source>
</reference>
<evidence type="ECO:0000256" key="2">
    <source>
        <dbReference type="ARBA" id="ARBA00022448"/>
    </source>
</evidence>
<gene>
    <name evidence="11" type="ORF">AKN88_10825</name>
</gene>
<dbReference type="GO" id="GO:0042910">
    <property type="term" value="F:xenobiotic transmembrane transporter activity"/>
    <property type="evidence" value="ECO:0007669"/>
    <property type="project" value="InterPro"/>
</dbReference>
<evidence type="ECO:0000256" key="1">
    <source>
        <dbReference type="ARBA" id="ARBA00004429"/>
    </source>
</evidence>
<dbReference type="AlphaFoldDB" id="A0A0K1XH47"/>
<organism evidence="11 12">
    <name type="scientific">Thiopseudomonas alkaliphila</name>
    <dbReference type="NCBI Taxonomy" id="1697053"/>
    <lineage>
        <taxon>Bacteria</taxon>
        <taxon>Pseudomonadati</taxon>
        <taxon>Pseudomonadota</taxon>
        <taxon>Gammaproteobacteria</taxon>
        <taxon>Pseudomonadales</taxon>
        <taxon>Pseudomonadaceae</taxon>
        <taxon>Thiopseudomonas</taxon>
    </lineage>
</organism>
<comment type="subcellular location">
    <subcellularLocation>
        <location evidence="1">Cell inner membrane</location>
        <topology evidence="1">Multi-pass membrane protein</topology>
    </subcellularLocation>
</comment>
<dbReference type="PIRSF" id="PIRSF006603">
    <property type="entry name" value="DinF"/>
    <property type="match status" value="1"/>
</dbReference>
<dbReference type="GO" id="GO:0006811">
    <property type="term" value="P:monoatomic ion transport"/>
    <property type="evidence" value="ECO:0007669"/>
    <property type="project" value="UniProtKB-KW"/>
</dbReference>
<feature type="transmembrane region" description="Helical" evidence="10">
    <location>
        <begin position="98"/>
        <end position="116"/>
    </location>
</feature>
<evidence type="ECO:0000256" key="5">
    <source>
        <dbReference type="ARBA" id="ARBA00022692"/>
    </source>
</evidence>
<dbReference type="InterPro" id="IPR048279">
    <property type="entry name" value="MdtK-like"/>
</dbReference>
<evidence type="ECO:0000256" key="4">
    <source>
        <dbReference type="ARBA" id="ARBA00022475"/>
    </source>
</evidence>
<feature type="transmembrane region" description="Helical" evidence="10">
    <location>
        <begin position="243"/>
        <end position="270"/>
    </location>
</feature>
<feature type="transmembrane region" description="Helical" evidence="10">
    <location>
        <begin position="282"/>
        <end position="303"/>
    </location>
</feature>
<feature type="transmembrane region" description="Helical" evidence="10">
    <location>
        <begin position="165"/>
        <end position="185"/>
    </location>
</feature>
<dbReference type="GO" id="GO:0015297">
    <property type="term" value="F:antiporter activity"/>
    <property type="evidence" value="ECO:0007669"/>
    <property type="project" value="UniProtKB-KW"/>
</dbReference>
<keyword evidence="6 10" id="KW-1133">Transmembrane helix</keyword>
<keyword evidence="5 10" id="KW-0812">Transmembrane</keyword>
<protein>
    <recommendedName>
        <fullName evidence="9">Multidrug-efflux transporter</fullName>
    </recommendedName>
</protein>
<feature type="transmembrane region" description="Helical" evidence="10">
    <location>
        <begin position="136"/>
        <end position="153"/>
    </location>
</feature>
<dbReference type="PATRIC" id="fig|1698449.3.peg.2179"/>
<dbReference type="InterPro" id="IPR050222">
    <property type="entry name" value="MATE_MdtK"/>
</dbReference>
<dbReference type="STRING" id="1697053.AKN87_01160"/>